<evidence type="ECO:0008006" key="4">
    <source>
        <dbReference type="Google" id="ProtNLM"/>
    </source>
</evidence>
<feature type="transmembrane region" description="Helical" evidence="1">
    <location>
        <begin position="46"/>
        <end position="68"/>
    </location>
</feature>
<comment type="caution">
    <text evidence="2">The sequence shown here is derived from an EMBL/GenBank/DDBJ whole genome shotgun (WGS) entry which is preliminary data.</text>
</comment>
<feature type="transmembrane region" description="Helical" evidence="1">
    <location>
        <begin position="20"/>
        <end position="39"/>
    </location>
</feature>
<organism evidence="2 3">
    <name type="scientific">Pelistega suis</name>
    <dbReference type="NCBI Taxonomy" id="1631957"/>
    <lineage>
        <taxon>Bacteria</taxon>
        <taxon>Pseudomonadati</taxon>
        <taxon>Pseudomonadota</taxon>
        <taxon>Betaproteobacteria</taxon>
        <taxon>Burkholderiales</taxon>
        <taxon>Alcaligenaceae</taxon>
        <taxon>Pelistega</taxon>
    </lineage>
</organism>
<dbReference type="RefSeq" id="WP_171680177.1">
    <property type="nucleotide sequence ID" value="NZ_JABGBN010000002.1"/>
</dbReference>
<feature type="transmembrane region" description="Helical" evidence="1">
    <location>
        <begin position="195"/>
        <end position="215"/>
    </location>
</feature>
<keyword evidence="3" id="KW-1185">Reference proteome</keyword>
<reference evidence="2 3" key="1">
    <citation type="submission" date="2020-05" db="EMBL/GenBank/DDBJ databases">
        <authorList>
            <person name="Niu N."/>
        </authorList>
    </citation>
    <scope>NUCLEOTIDE SEQUENCE [LARGE SCALE GENOMIC DNA]</scope>
    <source>
        <strain evidence="2 3">3340-03</strain>
    </source>
</reference>
<feature type="transmembrane region" description="Helical" evidence="1">
    <location>
        <begin position="172"/>
        <end position="189"/>
    </location>
</feature>
<evidence type="ECO:0000313" key="3">
    <source>
        <dbReference type="Proteomes" id="UP000537862"/>
    </source>
</evidence>
<dbReference type="Proteomes" id="UP000537862">
    <property type="component" value="Unassembled WGS sequence"/>
</dbReference>
<gene>
    <name evidence="2" type="ORF">HKX39_04855</name>
</gene>
<dbReference type="EMBL" id="JABGBN010000002">
    <property type="protein sequence ID" value="NOL51507.1"/>
    <property type="molecule type" value="Genomic_DNA"/>
</dbReference>
<protein>
    <recommendedName>
        <fullName evidence="4">VIT family protein</fullName>
    </recommendedName>
</protein>
<name>A0A849P987_9BURK</name>
<evidence type="ECO:0000256" key="1">
    <source>
        <dbReference type="SAM" id="Phobius"/>
    </source>
</evidence>
<evidence type="ECO:0000313" key="2">
    <source>
        <dbReference type="EMBL" id="NOL51507.1"/>
    </source>
</evidence>
<sequence length="217" mass="23569">MKSLSQFKDILDPIDRTSEILFGLLMSMTILGTLSIANAGQQDVRMVLLSVLGCNLAWGLVDGVMYLVRTLTTRAHHIHLAKNVQQADKLKGQQLLKEALSEELAPLVGDDEVESMRQRLLSTKVNALKTLRADDYVAALLIFLLVSLTTIPLALPFIFIADLSLAMQIYRLIALGMLFGCGVAFARYAGHAHPLRVGIVMAVLGSILTVVIMALGG</sequence>
<keyword evidence="1" id="KW-0472">Membrane</keyword>
<dbReference type="AlphaFoldDB" id="A0A849P987"/>
<keyword evidence="1" id="KW-1133">Transmembrane helix</keyword>
<feature type="transmembrane region" description="Helical" evidence="1">
    <location>
        <begin position="136"/>
        <end position="160"/>
    </location>
</feature>
<keyword evidence="1" id="KW-0812">Transmembrane</keyword>
<proteinExistence type="predicted"/>
<accession>A0A849P987</accession>